<evidence type="ECO:0000256" key="1">
    <source>
        <dbReference type="SAM" id="MobiDB-lite"/>
    </source>
</evidence>
<comment type="caution">
    <text evidence="2">The sequence shown here is derived from an EMBL/GenBank/DDBJ whole genome shotgun (WGS) entry which is preliminary data.</text>
</comment>
<name>A0AAD4S583_9MAGN</name>
<organism evidence="2 3">
    <name type="scientific">Papaver atlanticum</name>
    <dbReference type="NCBI Taxonomy" id="357466"/>
    <lineage>
        <taxon>Eukaryota</taxon>
        <taxon>Viridiplantae</taxon>
        <taxon>Streptophyta</taxon>
        <taxon>Embryophyta</taxon>
        <taxon>Tracheophyta</taxon>
        <taxon>Spermatophyta</taxon>
        <taxon>Magnoliopsida</taxon>
        <taxon>Ranunculales</taxon>
        <taxon>Papaveraceae</taxon>
        <taxon>Papaveroideae</taxon>
        <taxon>Papaver</taxon>
    </lineage>
</organism>
<dbReference type="AlphaFoldDB" id="A0AAD4S583"/>
<keyword evidence="3" id="KW-1185">Reference proteome</keyword>
<protein>
    <submittedName>
        <fullName evidence="2">Uncharacterized protein</fullName>
    </submittedName>
</protein>
<evidence type="ECO:0000313" key="3">
    <source>
        <dbReference type="Proteomes" id="UP001202328"/>
    </source>
</evidence>
<gene>
    <name evidence="2" type="ORF">MKW98_031362</name>
</gene>
<accession>A0AAD4S583</accession>
<dbReference type="Proteomes" id="UP001202328">
    <property type="component" value="Unassembled WGS sequence"/>
</dbReference>
<sequence length="85" mass="9163">MSPSNSDEAYEISQCEGERQYGYQAQCLYFGLGDNCDGEASGNGFHIEGFRPCDLGYAPCAGIRDASTPPAKKRKGKITSKCSNN</sequence>
<proteinExistence type="predicted"/>
<dbReference type="EMBL" id="JAJJMB010014022">
    <property type="protein sequence ID" value="KAI3863770.1"/>
    <property type="molecule type" value="Genomic_DNA"/>
</dbReference>
<evidence type="ECO:0000313" key="2">
    <source>
        <dbReference type="EMBL" id="KAI3863770.1"/>
    </source>
</evidence>
<feature type="region of interest" description="Disordered" evidence="1">
    <location>
        <begin position="65"/>
        <end position="85"/>
    </location>
</feature>
<reference evidence="2" key="1">
    <citation type="submission" date="2022-04" db="EMBL/GenBank/DDBJ databases">
        <title>A functionally conserved STORR gene fusion in Papaver species that diverged 16.8 million years ago.</title>
        <authorList>
            <person name="Catania T."/>
        </authorList>
    </citation>
    <scope>NUCLEOTIDE SEQUENCE</scope>
    <source>
        <strain evidence="2">S-188037</strain>
    </source>
</reference>